<reference evidence="5 6" key="1">
    <citation type="submission" date="2016-03" db="EMBL/GenBank/DDBJ databases">
        <title>Acinetobacter genomospecies 28 strain ANC 4149.</title>
        <authorList>
            <person name="Radolfova-Krizova L."/>
            <person name="Nemec A."/>
        </authorList>
    </citation>
    <scope>NUCLEOTIDE SEQUENCE [LARGE SCALE GENOMIC DNA]</scope>
    <source>
        <strain evidence="5 6">ANC 4149</strain>
    </source>
</reference>
<dbReference type="InterPro" id="IPR024060">
    <property type="entry name" value="Ureidoglycolate_lyase_dom_sf"/>
</dbReference>
<evidence type="ECO:0000256" key="2">
    <source>
        <dbReference type="ARBA" id="ARBA00022631"/>
    </source>
</evidence>
<evidence type="ECO:0000313" key="5">
    <source>
        <dbReference type="EMBL" id="KYQ72891.1"/>
    </source>
</evidence>
<comment type="caution">
    <text evidence="5">The sequence shown here is derived from an EMBL/GenBank/DDBJ whole genome shotgun (WGS) entry which is preliminary data.</text>
</comment>
<dbReference type="InterPro" id="IPR047233">
    <property type="entry name" value="UAH_cupin"/>
</dbReference>
<dbReference type="OrthoDB" id="9804602at2"/>
<organism evidence="5 6">
    <name type="scientific">Acinetobacter pragensis</name>
    <dbReference type="NCBI Taxonomy" id="1806892"/>
    <lineage>
        <taxon>Bacteria</taxon>
        <taxon>Pseudomonadati</taxon>
        <taxon>Pseudomonadota</taxon>
        <taxon>Gammaproteobacteria</taxon>
        <taxon>Moraxellales</taxon>
        <taxon>Moraxellaceae</taxon>
        <taxon>Acinetobacter</taxon>
    </lineage>
</organism>
<dbReference type="NCBIfam" id="NF002949">
    <property type="entry name" value="PRK03606.1-2"/>
    <property type="match status" value="1"/>
</dbReference>
<dbReference type="PIRSF" id="PIRSF017306">
    <property type="entry name" value="Ureidogly_hydro"/>
    <property type="match status" value="1"/>
</dbReference>
<dbReference type="InterPro" id="IPR007247">
    <property type="entry name" value="Ureidogly_lyase"/>
</dbReference>
<keyword evidence="5" id="KW-0378">Hydrolase</keyword>
<proteinExistence type="predicted"/>
<name>A0A151Y4C4_9GAMM</name>
<comment type="subunit">
    <text evidence="1">Homodimer.</text>
</comment>
<dbReference type="InterPro" id="IPR011051">
    <property type="entry name" value="RmlC_Cupin_sf"/>
</dbReference>
<evidence type="ECO:0000256" key="4">
    <source>
        <dbReference type="ARBA" id="ARBA00047684"/>
    </source>
</evidence>
<dbReference type="CDD" id="cd20298">
    <property type="entry name" value="cupin_UAH"/>
    <property type="match status" value="1"/>
</dbReference>
<dbReference type="GO" id="GO:0004848">
    <property type="term" value="F:ureidoglycolate hydrolase activity"/>
    <property type="evidence" value="ECO:0007669"/>
    <property type="project" value="InterPro"/>
</dbReference>
<dbReference type="Gene3D" id="2.60.120.480">
    <property type="entry name" value="Ureidoglycolate hydrolase"/>
    <property type="match status" value="1"/>
</dbReference>
<gene>
    <name evidence="5" type="ORF">AZH43_08565</name>
</gene>
<accession>A0A151Y4C4</accession>
<evidence type="ECO:0000256" key="1">
    <source>
        <dbReference type="ARBA" id="ARBA00011738"/>
    </source>
</evidence>
<dbReference type="GO" id="GO:0000256">
    <property type="term" value="P:allantoin catabolic process"/>
    <property type="evidence" value="ECO:0007669"/>
    <property type="project" value="InterPro"/>
</dbReference>
<dbReference type="Proteomes" id="UP000076276">
    <property type="component" value="Unassembled WGS sequence"/>
</dbReference>
<dbReference type="RefSeq" id="WP_067667359.1">
    <property type="nucleotide sequence ID" value="NZ_CBCSIK010000002.1"/>
</dbReference>
<comment type="catalytic activity">
    <reaction evidence="4">
        <text>(S)-ureidoglycolate = urea + glyoxylate</text>
        <dbReference type="Rhea" id="RHEA:11304"/>
        <dbReference type="ChEBI" id="CHEBI:16199"/>
        <dbReference type="ChEBI" id="CHEBI:36655"/>
        <dbReference type="ChEBI" id="CHEBI:57296"/>
        <dbReference type="EC" id="4.3.2.3"/>
    </reaction>
</comment>
<dbReference type="GO" id="GO:0006144">
    <property type="term" value="P:purine nucleobase metabolic process"/>
    <property type="evidence" value="ECO:0007669"/>
    <property type="project" value="UniProtKB-KW"/>
</dbReference>
<keyword evidence="3" id="KW-0456">Lyase</keyword>
<sequence>MSMTSIKIQQLTTENFLPYGDVITCQGNHFFHINNQRTERYHALAEVESDAKVGLSIFKNIQAITIPFEIAMLERHSLGSQAFVPMQAQRFLIVVAPSLDSEKPDLNQIQAFISDGSQGVNYRSGTWHHPLLTLEAPSDFVVIDRIGTGPNCDVYSFPENILIES</sequence>
<keyword evidence="2" id="KW-0659">Purine metabolism</keyword>
<evidence type="ECO:0000313" key="6">
    <source>
        <dbReference type="Proteomes" id="UP000076276"/>
    </source>
</evidence>
<dbReference type="STRING" id="1806892.AZH43_08565"/>
<dbReference type="Pfam" id="PF04115">
    <property type="entry name" value="Ureidogly_lyase"/>
    <property type="match status" value="1"/>
</dbReference>
<keyword evidence="6" id="KW-1185">Reference proteome</keyword>
<protein>
    <submittedName>
        <fullName evidence="5">Ureidoglycolate hydrolase</fullName>
    </submittedName>
</protein>
<dbReference type="GO" id="GO:0050385">
    <property type="term" value="F:ureidoglycolate lyase activity"/>
    <property type="evidence" value="ECO:0007669"/>
    <property type="project" value="UniProtKB-EC"/>
</dbReference>
<dbReference type="PANTHER" id="PTHR21221">
    <property type="entry name" value="UREIDOGLYCOLATE HYDROLASE"/>
    <property type="match status" value="1"/>
</dbReference>
<dbReference type="SUPFAM" id="SSF51182">
    <property type="entry name" value="RmlC-like cupins"/>
    <property type="match status" value="1"/>
</dbReference>
<dbReference type="EMBL" id="LUAW01000013">
    <property type="protein sequence ID" value="KYQ72891.1"/>
    <property type="molecule type" value="Genomic_DNA"/>
</dbReference>
<evidence type="ECO:0000256" key="3">
    <source>
        <dbReference type="ARBA" id="ARBA00023239"/>
    </source>
</evidence>
<dbReference type="NCBIfam" id="NF009932">
    <property type="entry name" value="PRK13395.1"/>
    <property type="match status" value="1"/>
</dbReference>
<dbReference type="PANTHER" id="PTHR21221:SF1">
    <property type="entry name" value="UREIDOGLYCOLATE LYASE"/>
    <property type="match status" value="1"/>
</dbReference>
<dbReference type="AlphaFoldDB" id="A0A151Y4C4"/>